<dbReference type="OrthoDB" id="981191at2"/>
<dbReference type="Gene3D" id="3.10.450.50">
    <property type="match status" value="1"/>
</dbReference>
<organism evidence="2 3">
    <name type="scientific">Jiangella aurantiaca</name>
    <dbReference type="NCBI Taxonomy" id="2530373"/>
    <lineage>
        <taxon>Bacteria</taxon>
        <taxon>Bacillati</taxon>
        <taxon>Actinomycetota</taxon>
        <taxon>Actinomycetes</taxon>
        <taxon>Jiangellales</taxon>
        <taxon>Jiangellaceae</taxon>
        <taxon>Jiangella</taxon>
    </lineage>
</organism>
<name>A0A4R5AA78_9ACTN</name>
<dbReference type="SUPFAM" id="SSF54427">
    <property type="entry name" value="NTF2-like"/>
    <property type="match status" value="1"/>
</dbReference>
<comment type="caution">
    <text evidence="2">The sequence shown here is derived from an EMBL/GenBank/DDBJ whole genome shotgun (WGS) entry which is preliminary data.</text>
</comment>
<dbReference type="InterPro" id="IPR032710">
    <property type="entry name" value="NTF2-like_dom_sf"/>
</dbReference>
<evidence type="ECO:0000313" key="3">
    <source>
        <dbReference type="Proteomes" id="UP000295217"/>
    </source>
</evidence>
<dbReference type="Pfam" id="PF13577">
    <property type="entry name" value="SnoaL_4"/>
    <property type="match status" value="1"/>
</dbReference>
<dbReference type="Proteomes" id="UP000295217">
    <property type="component" value="Unassembled WGS sequence"/>
</dbReference>
<keyword evidence="3" id="KW-1185">Reference proteome</keyword>
<sequence length="155" mass="16128">MTDAQAANAVTALLHAVDTLDWDGVVAVLAGDVGLDYTSLWGGSAETVAAAEVVERWRGLLPGFDATQHLTGPVQTSPAPGGDGVRCVTTVRGYHHLADGDRSDTWMIAGWYDIRVLDGRIAAITLHALYEEGDRALTEVATARCAAGAGGRVAA</sequence>
<evidence type="ECO:0000259" key="1">
    <source>
        <dbReference type="Pfam" id="PF13577"/>
    </source>
</evidence>
<dbReference type="RefSeq" id="WP_132104606.1">
    <property type="nucleotide sequence ID" value="NZ_SMLB01000027.1"/>
</dbReference>
<dbReference type="EMBL" id="SMLB01000027">
    <property type="protein sequence ID" value="TDD67634.1"/>
    <property type="molecule type" value="Genomic_DNA"/>
</dbReference>
<evidence type="ECO:0000313" key="2">
    <source>
        <dbReference type="EMBL" id="TDD67634.1"/>
    </source>
</evidence>
<dbReference type="AlphaFoldDB" id="A0A4R5AA78"/>
<feature type="domain" description="SnoaL-like" evidence="1">
    <location>
        <begin position="5"/>
        <end position="115"/>
    </location>
</feature>
<reference evidence="2 3" key="1">
    <citation type="submission" date="2019-02" db="EMBL/GenBank/DDBJ databases">
        <title>Draft genome sequences of novel Actinobacteria.</title>
        <authorList>
            <person name="Sahin N."/>
            <person name="Ay H."/>
            <person name="Saygin H."/>
        </authorList>
    </citation>
    <scope>NUCLEOTIDE SEQUENCE [LARGE SCALE GENOMIC DNA]</scope>
    <source>
        <strain evidence="2 3">8K307</strain>
    </source>
</reference>
<accession>A0A4R5AA78</accession>
<gene>
    <name evidence="2" type="ORF">E1262_18460</name>
</gene>
<proteinExistence type="predicted"/>
<dbReference type="InterPro" id="IPR037401">
    <property type="entry name" value="SnoaL-like"/>
</dbReference>
<protein>
    <recommendedName>
        <fullName evidence="1">SnoaL-like domain-containing protein</fullName>
    </recommendedName>
</protein>